<comment type="caution">
    <text evidence="2">The sequence shown here is derived from an EMBL/GenBank/DDBJ whole genome shotgun (WGS) entry which is preliminary data.</text>
</comment>
<dbReference type="EMBL" id="BLAU01000001">
    <property type="protein sequence ID" value="GET23244.1"/>
    <property type="molecule type" value="Genomic_DNA"/>
</dbReference>
<feature type="domain" description="KAP NTPase" evidence="1">
    <location>
        <begin position="153"/>
        <end position="394"/>
    </location>
</feature>
<sequence>MEFPYYLRLKQKIENLMPLLRFSKDDPSHTIEINQDDPFLKITKAIITNRSDDGEIPSGISAQLFNHTPEGSGTENISLNESTDEQNVFPINQVLVESNDFQHQKVKLEIDENEINGATLELHYEIKNLDVSIESPWREFKKHLEEGGNNRILFSAPYGQGKTTFLKEFFKKENEDKKLYEVFHLFPVNYAISANEDIFRYIKTEILFQLLGRDVEFDKERFTYLQTLPKFVFKNADRILAPFLKAIPKIGESAFGVYENLRELTQEYFSEHDRLQIDDKDAAEKFIQKAYEEEGSIYEDNFYSQLIRQLLEQLGEKRIKTVLIIDDTDRMDPDHIFRILNVFAAHFDSPNYENGDSNKFGFDKIIVVCDYDNLHKIFCHKYGASTDFAGYIDKFYSKQIFRYNNVDAIINYVEKILPGQYRNEENFKFLLSELTKTNSISLREILNQNKVKDVSDIDSLLSVPRMTAEIKNTFMIGFFPAITFLSIIFSKEILIEKLIKCQSSIMKTDLVNENIYNYRSKRLIAEIILAENMPGISDKKTYQFSTNGNTFGANIMLTDLNQNYHSDYYEYYSINQIWENKEQEEDKEQEKVFNGKEFYDLVILAVERFFELNIQLKRNSLR</sequence>
<organism evidence="2 3">
    <name type="scientific">Prolixibacter denitrificans</name>
    <dbReference type="NCBI Taxonomy" id="1541063"/>
    <lineage>
        <taxon>Bacteria</taxon>
        <taxon>Pseudomonadati</taxon>
        <taxon>Bacteroidota</taxon>
        <taxon>Bacteroidia</taxon>
        <taxon>Marinilabiliales</taxon>
        <taxon>Prolixibacteraceae</taxon>
        <taxon>Prolixibacter</taxon>
    </lineage>
</organism>
<dbReference type="InterPro" id="IPR027417">
    <property type="entry name" value="P-loop_NTPase"/>
</dbReference>
<dbReference type="InterPro" id="IPR011646">
    <property type="entry name" value="KAP_P-loop"/>
</dbReference>
<evidence type="ECO:0000313" key="3">
    <source>
        <dbReference type="Proteomes" id="UP000396862"/>
    </source>
</evidence>
<evidence type="ECO:0000259" key="1">
    <source>
        <dbReference type="Pfam" id="PF07693"/>
    </source>
</evidence>
<dbReference type="SUPFAM" id="SSF52540">
    <property type="entry name" value="P-loop containing nucleoside triphosphate hydrolases"/>
    <property type="match status" value="1"/>
</dbReference>
<keyword evidence="3" id="KW-1185">Reference proteome</keyword>
<dbReference type="Gene3D" id="3.40.50.300">
    <property type="entry name" value="P-loop containing nucleotide triphosphate hydrolases"/>
    <property type="match status" value="1"/>
</dbReference>
<accession>A0ABQ0ZPH5</accession>
<protein>
    <recommendedName>
        <fullName evidence="1">KAP NTPase domain-containing protein</fullName>
    </recommendedName>
</protein>
<name>A0ABQ0ZPH5_9BACT</name>
<reference evidence="2 3" key="1">
    <citation type="submission" date="2019-10" db="EMBL/GenBank/DDBJ databases">
        <title>Prolixibacter strains distinguished by the presence of nitrate reductase genes were adept at nitrate-dependent anaerobic corrosion of metallic iron and carbon steel.</title>
        <authorList>
            <person name="Iino T."/>
            <person name="Shono N."/>
            <person name="Ito K."/>
            <person name="Nakamura R."/>
            <person name="Sueoka K."/>
            <person name="Harayama S."/>
            <person name="Ohkuma M."/>
        </authorList>
    </citation>
    <scope>NUCLEOTIDE SEQUENCE [LARGE SCALE GENOMIC DNA]</scope>
    <source>
        <strain evidence="2 3">MIC1-1</strain>
    </source>
</reference>
<gene>
    <name evidence="2" type="ORF">JCM18694_34900</name>
</gene>
<dbReference type="Pfam" id="PF07693">
    <property type="entry name" value="KAP_NTPase"/>
    <property type="match status" value="1"/>
</dbReference>
<dbReference type="Proteomes" id="UP000396862">
    <property type="component" value="Unassembled WGS sequence"/>
</dbReference>
<evidence type="ECO:0000313" key="2">
    <source>
        <dbReference type="EMBL" id="GET23244.1"/>
    </source>
</evidence>
<proteinExistence type="predicted"/>